<dbReference type="PROSITE" id="PS51459">
    <property type="entry name" value="FIDO"/>
    <property type="match status" value="1"/>
</dbReference>
<accession>A0A1H1SZW2</accession>
<dbReference type="RefSeq" id="WP_091524310.1">
    <property type="nucleotide sequence ID" value="NZ_LT629772.1"/>
</dbReference>
<organism evidence="2 3">
    <name type="scientific">Microlunatus soli</name>
    <dbReference type="NCBI Taxonomy" id="630515"/>
    <lineage>
        <taxon>Bacteria</taxon>
        <taxon>Bacillati</taxon>
        <taxon>Actinomycetota</taxon>
        <taxon>Actinomycetes</taxon>
        <taxon>Propionibacteriales</taxon>
        <taxon>Propionibacteriaceae</taxon>
        <taxon>Microlunatus</taxon>
    </lineage>
</organism>
<dbReference type="EMBL" id="LT629772">
    <property type="protein sequence ID" value="SDS52929.1"/>
    <property type="molecule type" value="Genomic_DNA"/>
</dbReference>
<evidence type="ECO:0000313" key="2">
    <source>
        <dbReference type="EMBL" id="SDS52929.1"/>
    </source>
</evidence>
<dbReference type="Proteomes" id="UP000199103">
    <property type="component" value="Chromosome I"/>
</dbReference>
<feature type="domain" description="Fido" evidence="1">
    <location>
        <begin position="95"/>
        <end position="223"/>
    </location>
</feature>
<evidence type="ECO:0000259" key="1">
    <source>
        <dbReference type="PROSITE" id="PS51459"/>
    </source>
</evidence>
<dbReference type="InterPro" id="IPR036597">
    <property type="entry name" value="Fido-like_dom_sf"/>
</dbReference>
<name>A0A1H1SZW2_9ACTN</name>
<dbReference type="SUPFAM" id="SSF140931">
    <property type="entry name" value="Fic-like"/>
    <property type="match status" value="1"/>
</dbReference>
<gene>
    <name evidence="2" type="ORF">SAMN04489812_2184</name>
</gene>
<dbReference type="OrthoDB" id="5241763at2"/>
<reference evidence="2 3" key="1">
    <citation type="submission" date="2016-10" db="EMBL/GenBank/DDBJ databases">
        <authorList>
            <person name="de Groot N.N."/>
        </authorList>
    </citation>
    <scope>NUCLEOTIDE SEQUENCE [LARGE SCALE GENOMIC DNA]</scope>
    <source>
        <strain evidence="2 3">DSM 21800</strain>
    </source>
</reference>
<keyword evidence="3" id="KW-1185">Reference proteome</keyword>
<dbReference type="InterPro" id="IPR003812">
    <property type="entry name" value="Fido"/>
</dbReference>
<dbReference type="AlphaFoldDB" id="A0A1H1SZW2"/>
<proteinExistence type="predicted"/>
<protein>
    <submittedName>
        <fullName evidence="2">Fic/DOC family protein</fullName>
    </submittedName>
</protein>
<sequence length="242" mass="25253">MATPISDPLAELTRLEGVGSAAAAARDALDAVLRDRGRRTVSAEQSAAALLAAARATAALEINQDDHAGPAIDWTAPAVRLYTELVDLAGLIRVSPGQAIARSHAILCRGIAADDDLGRVRPGDDLGARLTALQRLLTTHTDAPVIVLAGVAHAELITMAPFVTGNGMVARAVQHMILIDGDLDRPAVTVPEAGHQALEGDYRRALAAYRTGAADGVRDWLLHVCEAVAKGAELSPLKPIAR</sequence>
<evidence type="ECO:0000313" key="3">
    <source>
        <dbReference type="Proteomes" id="UP000199103"/>
    </source>
</evidence>
<dbReference type="Gene3D" id="1.10.3290.10">
    <property type="entry name" value="Fido-like domain"/>
    <property type="match status" value="1"/>
</dbReference>
<dbReference type="STRING" id="630515.SAMN04489812_2184"/>